<evidence type="ECO:0000256" key="1">
    <source>
        <dbReference type="SAM" id="SignalP"/>
    </source>
</evidence>
<keyword evidence="4" id="KW-1185">Reference proteome</keyword>
<dbReference type="PANTHER" id="PTHR32060:SF30">
    <property type="entry name" value="CARBOXY-TERMINAL PROCESSING PROTEASE CTPA"/>
    <property type="match status" value="1"/>
</dbReference>
<reference evidence="3 4" key="1">
    <citation type="submission" date="2023-05" db="EMBL/GenBank/DDBJ databases">
        <authorList>
            <person name="Zhang X."/>
        </authorList>
    </citation>
    <scope>NUCLEOTIDE SEQUENCE [LARGE SCALE GENOMIC DNA]</scope>
    <source>
        <strain evidence="3 4">DM2B3-1</strain>
    </source>
</reference>
<feature type="signal peptide" evidence="1">
    <location>
        <begin position="1"/>
        <end position="17"/>
    </location>
</feature>
<keyword evidence="1" id="KW-0732">Signal</keyword>
<accession>A0ABT7CT03</accession>
<dbReference type="Proteomes" id="UP001228581">
    <property type="component" value="Unassembled WGS sequence"/>
</dbReference>
<evidence type="ECO:0000259" key="2">
    <source>
        <dbReference type="Pfam" id="PF03572"/>
    </source>
</evidence>
<gene>
    <name evidence="3" type="ORF">QNI19_28320</name>
</gene>
<comment type="caution">
    <text evidence="3">The sequence shown here is derived from an EMBL/GenBank/DDBJ whole genome shotgun (WGS) entry which is preliminary data.</text>
</comment>
<dbReference type="Gene3D" id="3.30.750.44">
    <property type="match status" value="1"/>
</dbReference>
<feature type="chain" id="PRO_5045093968" evidence="1">
    <location>
        <begin position="18"/>
        <end position="474"/>
    </location>
</feature>
<dbReference type="EMBL" id="JASJOT010000026">
    <property type="protein sequence ID" value="MDJ1496874.1"/>
    <property type="molecule type" value="Genomic_DNA"/>
</dbReference>
<protein>
    <submittedName>
        <fullName evidence="3">S41 family peptidase</fullName>
    </submittedName>
</protein>
<dbReference type="SUPFAM" id="SSF52096">
    <property type="entry name" value="ClpP/crotonase"/>
    <property type="match status" value="1"/>
</dbReference>
<dbReference type="InterPro" id="IPR029045">
    <property type="entry name" value="ClpP/crotonase-like_dom_sf"/>
</dbReference>
<sequence>MKSTVIFILLYSFPLLLLSQTPSNHKNILQKDFQLLRTTLEQKYPSLYRYADKKTLTSLFDSCYNSIQKTTTTNIEFYRLIKLYLSTIKDGHLSSGLSPDLKEYIHNQAKFFPIRLYFTNNHAFILKSDNPTLPAGAEIIAIDKRPIGQIQKNLFGFIVSDGSIETKKYHILNNVFHFYYLLAYGEHSRFEITYQSKSGKQQSITLEAVFEKDIPQLPIQAEPQKLLSLSIDTNQIALITIKTFSRLELEEANENFEDFLRSSFEQINQRQIKKLIIDLRDNGGGRDLYGSLLYSYLTSKKIPYYKQLETSTDSLPFEKFARSFTSFNGLTHEMLEKVTTKRFRLKKEAHTNLSHVSPNPNKYTGQVVFLINGQSFSTTAEFCAIAKSHNRGKFIGEETGGGVDGNTSGVLTELLLPNTQIPIIFGLVQYDLATTPKLKGRGTLPDYTIHPTVQDILLGNDVQLSFAKALLLKK</sequence>
<feature type="domain" description="Tail specific protease" evidence="2">
    <location>
        <begin position="236"/>
        <end position="408"/>
    </location>
</feature>
<dbReference type="InterPro" id="IPR005151">
    <property type="entry name" value="Tail-specific_protease"/>
</dbReference>
<evidence type="ECO:0000313" key="3">
    <source>
        <dbReference type="EMBL" id="MDJ1496874.1"/>
    </source>
</evidence>
<name>A0ABT7CT03_9BACT</name>
<organism evidence="3 4">
    <name type="scientific">Xanthocytophaga flava</name>
    <dbReference type="NCBI Taxonomy" id="3048013"/>
    <lineage>
        <taxon>Bacteria</taxon>
        <taxon>Pseudomonadati</taxon>
        <taxon>Bacteroidota</taxon>
        <taxon>Cytophagia</taxon>
        <taxon>Cytophagales</taxon>
        <taxon>Rhodocytophagaceae</taxon>
        <taxon>Xanthocytophaga</taxon>
    </lineage>
</organism>
<proteinExistence type="predicted"/>
<dbReference type="PANTHER" id="PTHR32060">
    <property type="entry name" value="TAIL-SPECIFIC PROTEASE"/>
    <property type="match status" value="1"/>
</dbReference>
<dbReference type="Gene3D" id="3.90.226.10">
    <property type="entry name" value="2-enoyl-CoA Hydratase, Chain A, domain 1"/>
    <property type="match status" value="1"/>
</dbReference>
<dbReference type="RefSeq" id="WP_314001986.1">
    <property type="nucleotide sequence ID" value="NZ_JASJOT010000026.1"/>
</dbReference>
<dbReference type="Pfam" id="PF03572">
    <property type="entry name" value="Peptidase_S41"/>
    <property type="match status" value="1"/>
</dbReference>
<evidence type="ECO:0000313" key="4">
    <source>
        <dbReference type="Proteomes" id="UP001228581"/>
    </source>
</evidence>